<dbReference type="InterPro" id="IPR035899">
    <property type="entry name" value="DBL_dom_sf"/>
</dbReference>
<feature type="region of interest" description="Disordered" evidence="3">
    <location>
        <begin position="148"/>
        <end position="172"/>
    </location>
</feature>
<sequence>MAERSLRQRVSNLLRAKRHKVRDNMEVATISGNEVGDEPMEETETTFGSNAVGRSESTRSTSSLERTDYLNRTTAQVKRSYNSLPGNFVLRGTSAFKSRNKTVENRQKSSGKTYHLCFCCCAQVEDEPYSELEETKFEMLARPHIDTDSKSCTGSSPGLSETTLAERVPGSDDRMRQEAIENMTRPPLGDHPSPLDGPRVIDGAWGGASAILDCGVGPIVVVTEAASVYSVNIPLIVTSAEVEICTDELQGDLCSVVVDTDYLFPNRTMDQVESDSLGKLEVPTLSRRSSRRQSISSNFELTRFRKRKLNNENDDISNDNNSDTISVQSFDISGNEKKKSKRSLLRVSTSLVNLISPGRHHQKQQQDPDGFKVPCSPSRQPTSPYKPPQPSPAKRRQQVSWVDSFAGGQNANTLSAFSHVDIKRQEAIYELYQGEKDMLEDLANVAKLYRDTLVTLGLMTASDVCTLFGNIDNLIPVHRDLLDRLEAQRKPDGTSMSVGKEILEWTNKLSAYVTFCANQIKAKEIFDEKKNEPALNDFYQRCQASPFSRKLDLWSLLDGARGRFVKYPLLIRSIAKYTLNDREEAENLEQSIKEMETIIQEADEATGLARCEHAKSLLIYLYDDQRVSAIQDSQAFVCSGCMKNTKGSKLHVFLFDKVLLVSRSCTQSGKQMYQIYRQPIPTAELLVQDLPDGEVKLGSFRNAFGQGGLTGKNVIRLSFMDTEKGQTHTLIANDEHDKRQWMQAFHKVTSNIVVVPESKNKDKPSS</sequence>
<dbReference type="Proteomes" id="UP001165740">
    <property type="component" value="Chromosome 4"/>
</dbReference>
<dbReference type="GO" id="GO:0005085">
    <property type="term" value="F:guanyl-nucleotide exchange factor activity"/>
    <property type="evidence" value="ECO:0007669"/>
    <property type="project" value="InterPro"/>
</dbReference>
<feature type="domain" description="PH" evidence="4">
    <location>
        <begin position="635"/>
        <end position="750"/>
    </location>
</feature>
<evidence type="ECO:0000259" key="5">
    <source>
        <dbReference type="PROSITE" id="PS50010"/>
    </source>
</evidence>
<dbReference type="GO" id="GO:0035025">
    <property type="term" value="P:positive regulation of Rho protein signal transduction"/>
    <property type="evidence" value="ECO:0007669"/>
    <property type="project" value="TreeGrafter"/>
</dbReference>
<evidence type="ECO:0000256" key="2">
    <source>
        <dbReference type="ARBA" id="ARBA00022490"/>
    </source>
</evidence>
<dbReference type="CDD" id="cd00160">
    <property type="entry name" value="RhoGEF"/>
    <property type="match status" value="1"/>
</dbReference>
<dbReference type="SUPFAM" id="SSF48065">
    <property type="entry name" value="DBL homology domain (DH-domain)"/>
    <property type="match status" value="1"/>
</dbReference>
<dbReference type="Gene3D" id="1.20.900.10">
    <property type="entry name" value="Dbl homology (DH) domain"/>
    <property type="match status" value="1"/>
</dbReference>
<feature type="compositionally biased region" description="Low complexity" evidence="3">
    <location>
        <begin position="54"/>
        <end position="64"/>
    </location>
</feature>
<keyword evidence="6" id="KW-1185">Reference proteome</keyword>
<evidence type="ECO:0000313" key="6">
    <source>
        <dbReference type="Proteomes" id="UP001165740"/>
    </source>
</evidence>
<dbReference type="PANTHER" id="PTHR46006">
    <property type="entry name" value="RHO GUANINE NUCLEOTIDE EXCHANGE FACTOR AT 64C, ISOFORM A"/>
    <property type="match status" value="1"/>
</dbReference>
<proteinExistence type="predicted"/>
<protein>
    <submittedName>
        <fullName evidence="7">Rho guanine nucleotide exchange factor 3-like isoform X1</fullName>
    </submittedName>
</protein>
<name>A0A9W3A2U7_BIOGL</name>
<evidence type="ECO:0000256" key="3">
    <source>
        <dbReference type="SAM" id="MobiDB-lite"/>
    </source>
</evidence>
<dbReference type="SUPFAM" id="SSF50729">
    <property type="entry name" value="PH domain-like"/>
    <property type="match status" value="1"/>
</dbReference>
<dbReference type="Pfam" id="PF22697">
    <property type="entry name" value="SOS1_NGEF_PH"/>
    <property type="match status" value="1"/>
</dbReference>
<dbReference type="SMART" id="SM00233">
    <property type="entry name" value="PH"/>
    <property type="match status" value="1"/>
</dbReference>
<reference evidence="7" key="1">
    <citation type="submission" date="2025-08" db="UniProtKB">
        <authorList>
            <consortium name="RefSeq"/>
        </authorList>
    </citation>
    <scope>IDENTIFICATION</scope>
</reference>
<dbReference type="Pfam" id="PF00621">
    <property type="entry name" value="RhoGEF"/>
    <property type="match status" value="1"/>
</dbReference>
<dbReference type="SMART" id="SM00325">
    <property type="entry name" value="RhoGEF"/>
    <property type="match status" value="1"/>
</dbReference>
<feature type="region of interest" description="Disordered" evidence="3">
    <location>
        <begin position="36"/>
        <end position="68"/>
    </location>
</feature>
<evidence type="ECO:0000256" key="1">
    <source>
        <dbReference type="ARBA" id="ARBA00004496"/>
    </source>
</evidence>
<dbReference type="InterPro" id="IPR001849">
    <property type="entry name" value="PH_domain"/>
</dbReference>
<dbReference type="InterPro" id="IPR055251">
    <property type="entry name" value="SOS1_NGEF_PH"/>
</dbReference>
<dbReference type="InterPro" id="IPR011993">
    <property type="entry name" value="PH-like_dom_sf"/>
</dbReference>
<feature type="region of interest" description="Disordered" evidence="3">
    <location>
        <begin position="355"/>
        <end position="397"/>
    </location>
</feature>
<comment type="subcellular location">
    <subcellularLocation>
        <location evidence="1">Cytoplasm</location>
    </subcellularLocation>
</comment>
<feature type="compositionally biased region" description="Polar residues" evidence="3">
    <location>
        <begin position="150"/>
        <end position="163"/>
    </location>
</feature>
<dbReference type="GeneID" id="106053152"/>
<dbReference type="GO" id="GO:0005737">
    <property type="term" value="C:cytoplasm"/>
    <property type="evidence" value="ECO:0007669"/>
    <property type="project" value="UniProtKB-SubCell"/>
</dbReference>
<dbReference type="InterPro" id="IPR000219">
    <property type="entry name" value="DH_dom"/>
</dbReference>
<keyword evidence="2" id="KW-0963">Cytoplasm</keyword>
<gene>
    <name evidence="7" type="primary">LOC106053152</name>
</gene>
<organism evidence="6 7">
    <name type="scientific">Biomphalaria glabrata</name>
    <name type="common">Bloodfluke planorb</name>
    <name type="synonym">Freshwater snail</name>
    <dbReference type="NCBI Taxonomy" id="6526"/>
    <lineage>
        <taxon>Eukaryota</taxon>
        <taxon>Metazoa</taxon>
        <taxon>Spiralia</taxon>
        <taxon>Lophotrochozoa</taxon>
        <taxon>Mollusca</taxon>
        <taxon>Gastropoda</taxon>
        <taxon>Heterobranchia</taxon>
        <taxon>Euthyneura</taxon>
        <taxon>Panpulmonata</taxon>
        <taxon>Hygrophila</taxon>
        <taxon>Lymnaeoidea</taxon>
        <taxon>Planorbidae</taxon>
        <taxon>Biomphalaria</taxon>
    </lineage>
</organism>
<dbReference type="PANTHER" id="PTHR46006:SF8">
    <property type="entry name" value="DH DOMAIN-CONTAINING PROTEIN"/>
    <property type="match status" value="1"/>
</dbReference>
<feature type="domain" description="DH" evidence="5">
    <location>
        <begin position="423"/>
        <end position="605"/>
    </location>
</feature>
<accession>A0A9W3A2U7</accession>
<dbReference type="RefSeq" id="XP_055881508.1">
    <property type="nucleotide sequence ID" value="XM_056025533.1"/>
</dbReference>
<evidence type="ECO:0000259" key="4">
    <source>
        <dbReference type="PROSITE" id="PS50003"/>
    </source>
</evidence>
<evidence type="ECO:0000313" key="7">
    <source>
        <dbReference type="RefSeq" id="XP_055881508.1"/>
    </source>
</evidence>
<dbReference type="AlphaFoldDB" id="A0A9W3A2U7"/>
<dbReference type="PROSITE" id="PS50003">
    <property type="entry name" value="PH_DOMAIN"/>
    <property type="match status" value="1"/>
</dbReference>
<dbReference type="PROSITE" id="PS50010">
    <property type="entry name" value="DH_2"/>
    <property type="match status" value="1"/>
</dbReference>
<dbReference type="Gene3D" id="2.30.29.30">
    <property type="entry name" value="Pleckstrin-homology domain (PH domain)/Phosphotyrosine-binding domain (PTB)"/>
    <property type="match status" value="1"/>
</dbReference>
<dbReference type="OrthoDB" id="1716625at2759"/>
<dbReference type="InterPro" id="IPR051480">
    <property type="entry name" value="Endocytic_GEF_Adapter"/>
</dbReference>